<reference evidence="5 6" key="1">
    <citation type="submission" date="2013-11" db="EMBL/GenBank/DDBJ databases">
        <title>Genome sequencing of Stegodyphus mimosarum.</title>
        <authorList>
            <person name="Bechsgaard J."/>
        </authorList>
    </citation>
    <scope>NUCLEOTIDE SEQUENCE [LARGE SCALE GENOMIC DNA]</scope>
</reference>
<evidence type="ECO:0000313" key="6">
    <source>
        <dbReference type="Proteomes" id="UP000054359"/>
    </source>
</evidence>
<feature type="domain" description="EF-hand" evidence="4">
    <location>
        <begin position="117"/>
        <end position="152"/>
    </location>
</feature>
<dbReference type="InterPro" id="IPR011992">
    <property type="entry name" value="EF-hand-dom_pair"/>
</dbReference>
<keyword evidence="3" id="KW-0106">Calcium</keyword>
<evidence type="ECO:0000256" key="1">
    <source>
        <dbReference type="ARBA" id="ARBA00022723"/>
    </source>
</evidence>
<gene>
    <name evidence="5" type="ORF">X975_09818</name>
</gene>
<feature type="domain" description="EF-hand" evidence="4">
    <location>
        <begin position="81"/>
        <end position="116"/>
    </location>
</feature>
<evidence type="ECO:0000256" key="2">
    <source>
        <dbReference type="ARBA" id="ARBA00022737"/>
    </source>
</evidence>
<dbReference type="PANTHER" id="PTHR34524:SF6">
    <property type="entry name" value="CALCYPHOSINE LIKE"/>
    <property type="match status" value="1"/>
</dbReference>
<dbReference type="PROSITE" id="PS50222">
    <property type="entry name" value="EF_HAND_2"/>
    <property type="match status" value="3"/>
</dbReference>
<dbReference type="OrthoDB" id="444540at2759"/>
<feature type="domain" description="EF-hand" evidence="4">
    <location>
        <begin position="43"/>
        <end position="78"/>
    </location>
</feature>
<dbReference type="Pfam" id="PF13202">
    <property type="entry name" value="EF-hand_5"/>
    <property type="match status" value="1"/>
</dbReference>
<dbReference type="SMART" id="SM00054">
    <property type="entry name" value="EFh"/>
    <property type="match status" value="3"/>
</dbReference>
<dbReference type="EMBL" id="KK122043">
    <property type="protein sequence ID" value="KFM81805.1"/>
    <property type="molecule type" value="Genomic_DNA"/>
</dbReference>
<dbReference type="AlphaFoldDB" id="A0A087UWR6"/>
<dbReference type="Gene3D" id="1.10.238.10">
    <property type="entry name" value="EF-hand"/>
    <property type="match status" value="2"/>
</dbReference>
<evidence type="ECO:0000259" key="4">
    <source>
        <dbReference type="PROSITE" id="PS50222"/>
    </source>
</evidence>
<dbReference type="CDD" id="cd00051">
    <property type="entry name" value="EFh"/>
    <property type="match status" value="1"/>
</dbReference>
<dbReference type="SUPFAM" id="SSF47473">
    <property type="entry name" value="EF-hand"/>
    <property type="match status" value="1"/>
</dbReference>
<name>A0A087UWR6_STEMI</name>
<dbReference type="InterPro" id="IPR018247">
    <property type="entry name" value="EF_Hand_1_Ca_BS"/>
</dbReference>
<feature type="non-terminal residue" evidence="5">
    <location>
        <position position="214"/>
    </location>
</feature>
<protein>
    <submittedName>
        <fullName evidence="5">Calcyphosin-like protein</fullName>
    </submittedName>
</protein>
<keyword evidence="6" id="KW-1185">Reference proteome</keyword>
<dbReference type="GO" id="GO:0005509">
    <property type="term" value="F:calcium ion binding"/>
    <property type="evidence" value="ECO:0007669"/>
    <property type="project" value="InterPro"/>
</dbReference>
<keyword evidence="2" id="KW-0677">Repeat</keyword>
<dbReference type="PROSITE" id="PS00018">
    <property type="entry name" value="EF_HAND_1"/>
    <property type="match status" value="2"/>
</dbReference>
<dbReference type="InterPro" id="IPR051581">
    <property type="entry name" value="Ca-bind"/>
</dbReference>
<dbReference type="PANTHER" id="PTHR34524">
    <property type="entry name" value="CALCYPHOSIN"/>
    <property type="match status" value="1"/>
</dbReference>
<evidence type="ECO:0000256" key="3">
    <source>
        <dbReference type="ARBA" id="ARBA00022837"/>
    </source>
</evidence>
<keyword evidence="1" id="KW-0479">Metal-binding</keyword>
<dbReference type="InterPro" id="IPR002048">
    <property type="entry name" value="EF_hand_dom"/>
</dbReference>
<sequence length="214" mass="24795">MYRPMSAQTRNENLMRVSATRRLARATDPVEKLRLLCLQRGSSGILGLGRVFRRMDDNGNGELSYEEFKKGLHDSGMYRHLDEYEIEELFQKFDRDNSGAISYEEFLRSVRPKMSAARLKVVEKAFQKLDRTGDGIVTYHDLKDVYNVTYHPLYQNGQLSEKELFLRFLANFEVGGNPDGTVTKEEFIDYYTGVSASIDEDAYFDLMVRLAWKL</sequence>
<organism evidence="5 6">
    <name type="scientific">Stegodyphus mimosarum</name>
    <name type="common">African social velvet spider</name>
    <dbReference type="NCBI Taxonomy" id="407821"/>
    <lineage>
        <taxon>Eukaryota</taxon>
        <taxon>Metazoa</taxon>
        <taxon>Ecdysozoa</taxon>
        <taxon>Arthropoda</taxon>
        <taxon>Chelicerata</taxon>
        <taxon>Arachnida</taxon>
        <taxon>Araneae</taxon>
        <taxon>Araneomorphae</taxon>
        <taxon>Entelegynae</taxon>
        <taxon>Eresoidea</taxon>
        <taxon>Eresidae</taxon>
        <taxon>Stegodyphus</taxon>
    </lineage>
</organism>
<accession>A0A087UWR6</accession>
<evidence type="ECO:0000313" key="5">
    <source>
        <dbReference type="EMBL" id="KFM81805.1"/>
    </source>
</evidence>
<dbReference type="OMA" id="IYATHEK"/>
<dbReference type="STRING" id="407821.A0A087UWR6"/>
<dbReference type="Pfam" id="PF13499">
    <property type="entry name" value="EF-hand_7"/>
    <property type="match status" value="1"/>
</dbReference>
<proteinExistence type="predicted"/>
<dbReference type="Proteomes" id="UP000054359">
    <property type="component" value="Unassembled WGS sequence"/>
</dbReference>